<accession>A0A848LNN3</accession>
<keyword evidence="3" id="KW-1185">Reference proteome</keyword>
<evidence type="ECO:0008006" key="4">
    <source>
        <dbReference type="Google" id="ProtNLM"/>
    </source>
</evidence>
<proteinExistence type="predicted"/>
<reference evidence="2 3" key="1">
    <citation type="submission" date="2020-04" db="EMBL/GenBank/DDBJ databases">
        <title>Draft genome of Pyxidicoccus fallax type strain.</title>
        <authorList>
            <person name="Whitworth D.E."/>
        </authorList>
    </citation>
    <scope>NUCLEOTIDE SEQUENCE [LARGE SCALE GENOMIC DNA]</scope>
    <source>
        <strain evidence="2 3">DSM 14698</strain>
    </source>
</reference>
<organism evidence="2 3">
    <name type="scientific">Pyxidicoccus fallax</name>
    <dbReference type="NCBI Taxonomy" id="394095"/>
    <lineage>
        <taxon>Bacteria</taxon>
        <taxon>Pseudomonadati</taxon>
        <taxon>Myxococcota</taxon>
        <taxon>Myxococcia</taxon>
        <taxon>Myxococcales</taxon>
        <taxon>Cystobacterineae</taxon>
        <taxon>Myxococcaceae</taxon>
        <taxon>Pyxidicoccus</taxon>
    </lineage>
</organism>
<gene>
    <name evidence="2" type="ORF">HG543_31235</name>
</gene>
<dbReference type="RefSeq" id="WP_169348563.1">
    <property type="nucleotide sequence ID" value="NZ_JABBJJ010000178.1"/>
</dbReference>
<dbReference type="EMBL" id="JABBJJ010000178">
    <property type="protein sequence ID" value="NMO19311.1"/>
    <property type="molecule type" value="Genomic_DNA"/>
</dbReference>
<evidence type="ECO:0000313" key="3">
    <source>
        <dbReference type="Proteomes" id="UP000518300"/>
    </source>
</evidence>
<feature type="compositionally biased region" description="Polar residues" evidence="1">
    <location>
        <begin position="1"/>
        <end position="21"/>
    </location>
</feature>
<sequence length="142" mass="14983">MGSVLEGSNVQGSSFTQQGASIPNGEHTSGAVAQAKEQVKQLSGVARGRVYQQVDSRKGELVKGIQGLVTTLESVSNNEEAAMARPLLTSAVGLLRKTSDRLENGTTEELIADVQDQVRQRPALFVVGCAAIGFALGRFIKV</sequence>
<protein>
    <recommendedName>
        <fullName evidence="4">DUF883 domain-containing protein</fullName>
    </recommendedName>
</protein>
<dbReference type="Proteomes" id="UP000518300">
    <property type="component" value="Unassembled WGS sequence"/>
</dbReference>
<dbReference type="AlphaFoldDB" id="A0A848LNN3"/>
<comment type="caution">
    <text evidence="2">The sequence shown here is derived from an EMBL/GenBank/DDBJ whole genome shotgun (WGS) entry which is preliminary data.</text>
</comment>
<name>A0A848LNN3_9BACT</name>
<feature type="region of interest" description="Disordered" evidence="1">
    <location>
        <begin position="1"/>
        <end position="27"/>
    </location>
</feature>
<evidence type="ECO:0000313" key="2">
    <source>
        <dbReference type="EMBL" id="NMO19311.1"/>
    </source>
</evidence>
<evidence type="ECO:0000256" key="1">
    <source>
        <dbReference type="SAM" id="MobiDB-lite"/>
    </source>
</evidence>